<evidence type="ECO:0000313" key="13">
    <source>
        <dbReference type="RefSeq" id="XP_031407199.1"/>
    </source>
</evidence>
<comment type="subcellular location">
    <subcellularLocation>
        <location evidence="1">Membrane</location>
        <topology evidence="1">Multi-pass membrane protein</topology>
    </subcellularLocation>
</comment>
<dbReference type="InterPro" id="IPR044775">
    <property type="entry name" value="MFS_ERD6/Tret1-like"/>
</dbReference>
<dbReference type="Gene3D" id="1.20.1250.20">
    <property type="entry name" value="MFS general substrate transporter like domains"/>
    <property type="match status" value="1"/>
</dbReference>
<dbReference type="PROSITE" id="PS00216">
    <property type="entry name" value="SUGAR_TRANSPORT_1"/>
    <property type="match status" value="1"/>
</dbReference>
<feature type="transmembrane region" description="Helical" evidence="10">
    <location>
        <begin position="313"/>
        <end position="331"/>
    </location>
</feature>
<reference evidence="12" key="1">
    <citation type="journal article" date="2020" name="Plant Biotechnol. J.">
        <title>The pomegranate (Punica granatum L.) draft genome dissects genetic divergence between soft- and hard-seeded cultivars.</title>
        <authorList>
            <person name="Luo X."/>
            <person name="Li H."/>
            <person name="Wu Z."/>
            <person name="Yao W."/>
            <person name="Zhao P."/>
            <person name="Cao D."/>
            <person name="Yu H."/>
            <person name="Li K."/>
            <person name="Poudel K."/>
            <person name="Zhao D."/>
            <person name="Zhang F."/>
            <person name="Xia X."/>
            <person name="Chen L."/>
            <person name="Wang Q."/>
            <person name="Jing D."/>
            <person name="Cao S."/>
        </authorList>
    </citation>
    <scope>NUCLEOTIDE SEQUENCE [LARGE SCALE GENOMIC DNA]</scope>
    <source>
        <strain evidence="12">cv. Tunisia</strain>
    </source>
</reference>
<feature type="transmembrane region" description="Helical" evidence="10">
    <location>
        <begin position="107"/>
        <end position="125"/>
    </location>
</feature>
<evidence type="ECO:0000256" key="1">
    <source>
        <dbReference type="ARBA" id="ARBA00004141"/>
    </source>
</evidence>
<feature type="transmembrane region" description="Helical" evidence="10">
    <location>
        <begin position="433"/>
        <end position="454"/>
    </location>
</feature>
<evidence type="ECO:0000256" key="6">
    <source>
        <dbReference type="ARBA" id="ARBA00022989"/>
    </source>
</evidence>
<evidence type="ECO:0000256" key="2">
    <source>
        <dbReference type="ARBA" id="ARBA00010992"/>
    </source>
</evidence>
<feature type="compositionally biased region" description="Polar residues" evidence="9">
    <location>
        <begin position="1"/>
        <end position="10"/>
    </location>
</feature>
<dbReference type="PRINTS" id="PR00171">
    <property type="entry name" value="SUGRTRNSPORT"/>
</dbReference>
<feature type="transmembrane region" description="Helical" evidence="10">
    <location>
        <begin position="78"/>
        <end position="95"/>
    </location>
</feature>
<dbReference type="GeneID" id="116215579"/>
<feature type="transmembrane region" description="Helical" evidence="10">
    <location>
        <begin position="166"/>
        <end position="184"/>
    </location>
</feature>
<evidence type="ECO:0000256" key="3">
    <source>
        <dbReference type="ARBA" id="ARBA00022448"/>
    </source>
</evidence>
<evidence type="ECO:0000256" key="9">
    <source>
        <dbReference type="SAM" id="MobiDB-lite"/>
    </source>
</evidence>
<dbReference type="RefSeq" id="XP_031407199.1">
    <property type="nucleotide sequence ID" value="XM_031551339.1"/>
</dbReference>
<evidence type="ECO:0000259" key="11">
    <source>
        <dbReference type="PROSITE" id="PS50850"/>
    </source>
</evidence>
<dbReference type="InterPro" id="IPR036259">
    <property type="entry name" value="MFS_trans_sf"/>
</dbReference>
<dbReference type="PANTHER" id="PTHR48021">
    <property type="match status" value="1"/>
</dbReference>
<keyword evidence="12" id="KW-1185">Reference proteome</keyword>
<dbReference type="AlphaFoldDB" id="A0A6P8ELH1"/>
<keyword evidence="7 10" id="KW-0472">Membrane</keyword>
<feature type="transmembrane region" description="Helical" evidence="10">
    <location>
        <begin position="371"/>
        <end position="396"/>
    </location>
</feature>
<gene>
    <name evidence="13" type="primary">LOC116215579</name>
</gene>
<protein>
    <submittedName>
        <fullName evidence="13">Sugar transporter ERD6-like 5</fullName>
    </submittedName>
</protein>
<evidence type="ECO:0000256" key="7">
    <source>
        <dbReference type="ARBA" id="ARBA00023136"/>
    </source>
</evidence>
<feature type="region of interest" description="Disordered" evidence="9">
    <location>
        <begin position="1"/>
        <end position="23"/>
    </location>
</feature>
<organism evidence="12 13">
    <name type="scientific">Punica granatum</name>
    <name type="common">Pomegranate</name>
    <dbReference type="NCBI Taxonomy" id="22663"/>
    <lineage>
        <taxon>Eukaryota</taxon>
        <taxon>Viridiplantae</taxon>
        <taxon>Streptophyta</taxon>
        <taxon>Embryophyta</taxon>
        <taxon>Tracheophyta</taxon>
        <taxon>Spermatophyta</taxon>
        <taxon>Magnoliopsida</taxon>
        <taxon>eudicotyledons</taxon>
        <taxon>Gunneridae</taxon>
        <taxon>Pentapetalae</taxon>
        <taxon>rosids</taxon>
        <taxon>malvids</taxon>
        <taxon>Myrtales</taxon>
        <taxon>Lythraceae</taxon>
        <taxon>Punica</taxon>
    </lineage>
</organism>
<dbReference type="CDD" id="cd17358">
    <property type="entry name" value="MFS_GLUT6_8_Class3_like"/>
    <property type="match status" value="1"/>
</dbReference>
<dbReference type="GO" id="GO:0051119">
    <property type="term" value="F:sugar transmembrane transporter activity"/>
    <property type="evidence" value="ECO:0007669"/>
    <property type="project" value="InterPro"/>
</dbReference>
<dbReference type="InterPro" id="IPR005829">
    <property type="entry name" value="Sugar_transporter_CS"/>
</dbReference>
<dbReference type="PROSITE" id="PS50850">
    <property type="entry name" value="MFS"/>
    <property type="match status" value="1"/>
</dbReference>
<feature type="domain" description="Major facilitator superfamily (MFS) profile" evidence="11">
    <location>
        <begin position="35"/>
        <end position="461"/>
    </location>
</feature>
<dbReference type="Pfam" id="PF00083">
    <property type="entry name" value="Sugar_tr"/>
    <property type="match status" value="1"/>
</dbReference>
<feature type="transmembrane region" description="Helical" evidence="10">
    <location>
        <begin position="137"/>
        <end position="154"/>
    </location>
</feature>
<proteinExistence type="inferred from homology"/>
<dbReference type="InterPro" id="IPR020846">
    <property type="entry name" value="MFS_dom"/>
</dbReference>
<evidence type="ECO:0000256" key="10">
    <source>
        <dbReference type="SAM" id="Phobius"/>
    </source>
</evidence>
<dbReference type="InterPro" id="IPR050549">
    <property type="entry name" value="MFS_Trehalose_Transporter"/>
</dbReference>
<feature type="transmembrane region" description="Helical" evidence="10">
    <location>
        <begin position="338"/>
        <end position="359"/>
    </location>
</feature>
<feature type="transmembrane region" description="Helical" evidence="10">
    <location>
        <begin position="190"/>
        <end position="211"/>
    </location>
</feature>
<dbReference type="FunFam" id="1.20.1250.20:FF:000043">
    <property type="entry name" value="sugar transporter ERD6-like 6"/>
    <property type="match status" value="1"/>
</dbReference>
<dbReference type="SUPFAM" id="SSF103473">
    <property type="entry name" value="MFS general substrate transporter"/>
    <property type="match status" value="1"/>
</dbReference>
<dbReference type="OrthoDB" id="6133115at2759"/>
<evidence type="ECO:0000256" key="5">
    <source>
        <dbReference type="ARBA" id="ARBA00022692"/>
    </source>
</evidence>
<evidence type="ECO:0000256" key="4">
    <source>
        <dbReference type="ARBA" id="ARBA00022597"/>
    </source>
</evidence>
<feature type="transmembrane region" description="Helical" evidence="10">
    <location>
        <begin position="408"/>
        <end position="427"/>
    </location>
</feature>
<reference evidence="13" key="2">
    <citation type="submission" date="2025-08" db="UniProtKB">
        <authorList>
            <consortium name="RefSeq"/>
        </authorList>
    </citation>
    <scope>IDENTIFICATION</scope>
    <source>
        <tissue evidence="13">Leaf</tissue>
    </source>
</reference>
<keyword evidence="4" id="KW-0762">Sugar transport</keyword>
<accession>A0A6P8ELH1</accession>
<dbReference type="InterPro" id="IPR003663">
    <property type="entry name" value="Sugar/inositol_transpt"/>
</dbReference>
<dbReference type="PANTHER" id="PTHR48021:SF16">
    <property type="entry name" value="MAJOR FACILITATOR SUPERFAMILY (MFS) PROFILE DOMAIN-CONTAINING PROTEIN"/>
    <property type="match status" value="1"/>
</dbReference>
<keyword evidence="3 8" id="KW-0813">Transport</keyword>
<dbReference type="InterPro" id="IPR005828">
    <property type="entry name" value="MFS_sugar_transport-like"/>
</dbReference>
<sequence length="477" mass="51624">MNRETTQAAATSPLLGRGEPSEALPCSSSSSASAATFPLVLSTFIALWGSYIFGNALGYSSPAESGIIEDLGLSLAEYSLFGSILSIGAIVGALLSGRIADFVGRRGAMWVSDVICIFGWLLIGFAQDALWLDCGRALLGCGIGLLTYAVPVYIAEITPKNLRGGFTALHEFVIGCSSSIAYLVGSIINWRVFALTGLIPCLIQFLGLLFIPESPRWLVKNGRDMAFEASLQQLRGKNVDISQEASEIRDYTIYLEWVTQKGFLDMFQQKYARCLIVGIGLMVFQQFGGMKGVLFYTASIFESAGFPSREGTVLAGITKIITSALGVLLLTIYGRRPLLLFSAAGAWLGALITALSFLFCDIHLWKELSSVSFLVGISVFIGAYELGLGSIPWIIMSEIYPVNIKGSAGSLSNLVSWFGSWAVSYSFNYLFEWSSAGIFFIYSCICGLAVLFIAKLVPETRGRTLEEIQISITEQEG</sequence>
<keyword evidence="6 10" id="KW-1133">Transmembrane helix</keyword>
<evidence type="ECO:0000313" key="12">
    <source>
        <dbReference type="Proteomes" id="UP000515151"/>
    </source>
</evidence>
<keyword evidence="5 10" id="KW-0812">Transmembrane</keyword>
<name>A0A6P8ELH1_PUNGR</name>
<dbReference type="GO" id="GO:0016020">
    <property type="term" value="C:membrane"/>
    <property type="evidence" value="ECO:0007669"/>
    <property type="project" value="UniProtKB-SubCell"/>
</dbReference>
<dbReference type="NCBIfam" id="TIGR00879">
    <property type="entry name" value="SP"/>
    <property type="match status" value="1"/>
</dbReference>
<feature type="transmembrane region" description="Helical" evidence="10">
    <location>
        <begin position="37"/>
        <end position="58"/>
    </location>
</feature>
<comment type="similarity">
    <text evidence="2 8">Belongs to the major facilitator superfamily. Sugar transporter (TC 2.A.1.1) family.</text>
</comment>
<dbReference type="Proteomes" id="UP000515151">
    <property type="component" value="Chromosome 7"/>
</dbReference>
<feature type="transmembrane region" description="Helical" evidence="10">
    <location>
        <begin position="274"/>
        <end position="301"/>
    </location>
</feature>
<evidence type="ECO:0000256" key="8">
    <source>
        <dbReference type="RuleBase" id="RU003346"/>
    </source>
</evidence>